<sequence>PLSLSPPSPSKTMGDLARHGWGRPGLGFGTRSVMLEAPSPPPPVIPP</sequence>
<feature type="non-terminal residue" evidence="2">
    <location>
        <position position="1"/>
    </location>
</feature>
<name>A0A061S681_9CHLO</name>
<dbReference type="EMBL" id="GBEZ01007021">
    <property type="protein sequence ID" value="JAC78410.1"/>
    <property type="molecule type" value="Transcribed_RNA"/>
</dbReference>
<accession>A0A061S681</accession>
<evidence type="ECO:0000256" key="1">
    <source>
        <dbReference type="SAM" id="MobiDB-lite"/>
    </source>
</evidence>
<evidence type="ECO:0000313" key="2">
    <source>
        <dbReference type="EMBL" id="JAC78410.1"/>
    </source>
</evidence>
<feature type="region of interest" description="Disordered" evidence="1">
    <location>
        <begin position="1"/>
        <end position="24"/>
    </location>
</feature>
<protein>
    <submittedName>
        <fullName evidence="2">Uncharacterized protein</fullName>
    </submittedName>
</protein>
<dbReference type="AlphaFoldDB" id="A0A061S681"/>
<proteinExistence type="predicted"/>
<gene>
    <name evidence="2" type="ORF">TSPGSL018_15191</name>
</gene>
<organism evidence="2">
    <name type="scientific">Tetraselmis sp. GSL018</name>
    <dbReference type="NCBI Taxonomy" id="582737"/>
    <lineage>
        <taxon>Eukaryota</taxon>
        <taxon>Viridiplantae</taxon>
        <taxon>Chlorophyta</taxon>
        <taxon>core chlorophytes</taxon>
        <taxon>Chlorodendrophyceae</taxon>
        <taxon>Chlorodendrales</taxon>
        <taxon>Chlorodendraceae</taxon>
        <taxon>Tetraselmis</taxon>
    </lineage>
</organism>
<reference evidence="2" key="1">
    <citation type="submission" date="2014-05" db="EMBL/GenBank/DDBJ databases">
        <title>The transcriptome of the halophilic microalga Tetraselmis sp. GSL018 isolated from the Great Salt Lake, Utah.</title>
        <authorList>
            <person name="Jinkerson R.E."/>
            <person name="D'Adamo S."/>
            <person name="Posewitz M.C."/>
        </authorList>
    </citation>
    <scope>NUCLEOTIDE SEQUENCE</scope>
    <source>
        <strain evidence="2">GSL018</strain>
    </source>
</reference>